<dbReference type="AlphaFoldDB" id="A0A1G2G2T2"/>
<comment type="caution">
    <text evidence="2">The sequence shown here is derived from an EMBL/GenBank/DDBJ whole genome shotgun (WGS) entry which is preliminary data.</text>
</comment>
<dbReference type="STRING" id="1802114.A2719_04355"/>
<sequence length="74" mass="7950">MNLSIRRQVQEAYRLSIAICLVALGLGSFGEIFSGGVGVLKYLILLAGGFLLLLLGSAVTLVVLRETIEDLKKD</sequence>
<evidence type="ECO:0000313" key="2">
    <source>
        <dbReference type="EMBL" id="OGZ44615.1"/>
    </source>
</evidence>
<evidence type="ECO:0000256" key="1">
    <source>
        <dbReference type="SAM" id="Phobius"/>
    </source>
</evidence>
<accession>A0A1G2G2T2</accession>
<evidence type="ECO:0000313" key="3">
    <source>
        <dbReference type="Proteomes" id="UP000177480"/>
    </source>
</evidence>
<gene>
    <name evidence="2" type="ORF">A2719_04355</name>
</gene>
<keyword evidence="1" id="KW-0472">Membrane</keyword>
<proteinExistence type="predicted"/>
<keyword evidence="1" id="KW-0812">Transmembrane</keyword>
<keyword evidence="1" id="KW-1133">Transmembrane helix</keyword>
<protein>
    <submittedName>
        <fullName evidence="2">Uncharacterized protein</fullName>
    </submittedName>
</protein>
<name>A0A1G2G2T2_9BACT</name>
<dbReference type="EMBL" id="MHNK01000001">
    <property type="protein sequence ID" value="OGZ44615.1"/>
    <property type="molecule type" value="Genomic_DNA"/>
</dbReference>
<feature type="transmembrane region" description="Helical" evidence="1">
    <location>
        <begin position="12"/>
        <end position="30"/>
    </location>
</feature>
<feature type="transmembrane region" description="Helical" evidence="1">
    <location>
        <begin position="42"/>
        <end position="64"/>
    </location>
</feature>
<dbReference type="Proteomes" id="UP000177480">
    <property type="component" value="Unassembled WGS sequence"/>
</dbReference>
<reference evidence="2 3" key="1">
    <citation type="journal article" date="2016" name="Nat. Commun.">
        <title>Thousands of microbial genomes shed light on interconnected biogeochemical processes in an aquifer system.</title>
        <authorList>
            <person name="Anantharaman K."/>
            <person name="Brown C.T."/>
            <person name="Hug L.A."/>
            <person name="Sharon I."/>
            <person name="Castelle C.J."/>
            <person name="Probst A.J."/>
            <person name="Thomas B.C."/>
            <person name="Singh A."/>
            <person name="Wilkins M.J."/>
            <person name="Karaoz U."/>
            <person name="Brodie E.L."/>
            <person name="Williams K.H."/>
            <person name="Hubbard S.S."/>
            <person name="Banfield J.F."/>
        </authorList>
    </citation>
    <scope>NUCLEOTIDE SEQUENCE [LARGE SCALE GENOMIC DNA]</scope>
</reference>
<organism evidence="2 3">
    <name type="scientific">Candidatus Ryanbacteria bacterium RIFCSPHIGHO2_01_FULL_45_22</name>
    <dbReference type="NCBI Taxonomy" id="1802114"/>
    <lineage>
        <taxon>Bacteria</taxon>
        <taxon>Candidatus Ryaniibacteriota</taxon>
    </lineage>
</organism>